<sequence>MDNISSGNEEYSDKLKTYVGFNAYGVFDQNALMERSRLLYEIVKVIWEVS</sequence>
<evidence type="ECO:0000313" key="1">
    <source>
        <dbReference type="EMBL" id="MBV3389260.1"/>
    </source>
</evidence>
<dbReference type="RefSeq" id="WP_217314674.1">
    <property type="nucleotide sequence ID" value="NZ_JAHOEA010000050.1"/>
</dbReference>
<proteinExistence type="predicted"/>
<organism evidence="1 2">
    <name type="scientific">Segatella copri</name>
    <dbReference type="NCBI Taxonomy" id="165179"/>
    <lineage>
        <taxon>Bacteria</taxon>
        <taxon>Pseudomonadati</taxon>
        <taxon>Bacteroidota</taxon>
        <taxon>Bacteroidia</taxon>
        <taxon>Bacteroidales</taxon>
        <taxon>Prevotellaceae</taxon>
        <taxon>Segatella</taxon>
    </lineage>
</organism>
<protein>
    <submittedName>
        <fullName evidence="1">Uncharacterized protein</fullName>
    </submittedName>
</protein>
<dbReference type="AlphaFoldDB" id="A0AAW4NAG0"/>
<accession>A0AAW4NAG0</accession>
<dbReference type="Proteomes" id="UP001196765">
    <property type="component" value="Unassembled WGS sequence"/>
</dbReference>
<dbReference type="EMBL" id="JAHOEI010000127">
    <property type="protein sequence ID" value="MBV3389260.1"/>
    <property type="molecule type" value="Genomic_DNA"/>
</dbReference>
<name>A0AAW4NAG0_9BACT</name>
<evidence type="ECO:0000313" key="2">
    <source>
        <dbReference type="Proteomes" id="UP001196765"/>
    </source>
</evidence>
<gene>
    <name evidence="1" type="ORF">KSW82_16195</name>
</gene>
<comment type="caution">
    <text evidence="1">The sequence shown here is derived from an EMBL/GenBank/DDBJ whole genome shotgun (WGS) entry which is preliminary data.</text>
</comment>
<reference evidence="1" key="1">
    <citation type="submission" date="2021-06" db="EMBL/GenBank/DDBJ databases">
        <title>Collection of gut derived symbiotic bacterial strains cultured from healthy donors.</title>
        <authorList>
            <person name="Lin H."/>
            <person name="Littmann E."/>
            <person name="Pamer E.G."/>
        </authorList>
    </citation>
    <scope>NUCLEOTIDE SEQUENCE</scope>
    <source>
        <strain evidence="1">MSK.21.74</strain>
    </source>
</reference>